<feature type="compositionally biased region" description="Polar residues" evidence="6">
    <location>
        <begin position="131"/>
        <end position="149"/>
    </location>
</feature>
<dbReference type="Ensembl" id="ENSEBUT00000018332.1">
    <property type="protein sequence ID" value="ENSEBUP00000017756.1"/>
    <property type="gene ID" value="ENSEBUG00000011099.1"/>
</dbReference>
<dbReference type="PANTHER" id="PTHR11793">
    <property type="entry name" value="BASIC HELIX-LOOP-HELIX TRANSCRIPTION FACTOR"/>
    <property type="match status" value="1"/>
</dbReference>
<dbReference type="OMA" id="HGSSDLW"/>
<evidence type="ECO:0000256" key="1">
    <source>
        <dbReference type="ARBA" id="ARBA00004123"/>
    </source>
</evidence>
<dbReference type="GO" id="GO:0005667">
    <property type="term" value="C:transcription regulator complex"/>
    <property type="evidence" value="ECO:0007669"/>
    <property type="project" value="TreeGrafter"/>
</dbReference>
<sequence>MYCAYPVPGMGANSLMYYYNGKTVYAPPVATDEYNRESPSYTSKPPVGMFSSPYFMQDGPHGSSDLWGSSNGMSQQSYGGLLGAASGHMTPSSAYSGLHPHERLSYPSHSPAEPGLNLPPMTTFPHRGAPVSTSYVSASTHTPPINSSEALLGESHPQHPAHVPSPVATLRISETWGEVDKAQKGQTVQHQKGGSRRQTTDLSAIAK</sequence>
<evidence type="ECO:0000313" key="7">
    <source>
        <dbReference type="Ensembl" id="ENSEBUP00000017756.1"/>
    </source>
</evidence>
<evidence type="ECO:0000256" key="6">
    <source>
        <dbReference type="SAM" id="MobiDB-lite"/>
    </source>
</evidence>
<feature type="region of interest" description="Disordered" evidence="6">
    <location>
        <begin position="131"/>
        <end position="164"/>
    </location>
</feature>
<dbReference type="GO" id="GO:0000981">
    <property type="term" value="F:DNA-binding transcription factor activity, RNA polymerase II-specific"/>
    <property type="evidence" value="ECO:0007669"/>
    <property type="project" value="TreeGrafter"/>
</dbReference>
<organism evidence="7 8">
    <name type="scientific">Eptatretus burgeri</name>
    <name type="common">Inshore hagfish</name>
    <dbReference type="NCBI Taxonomy" id="7764"/>
    <lineage>
        <taxon>Eukaryota</taxon>
        <taxon>Metazoa</taxon>
        <taxon>Chordata</taxon>
        <taxon>Craniata</taxon>
        <taxon>Vertebrata</taxon>
        <taxon>Cyclostomata</taxon>
        <taxon>Myxini</taxon>
        <taxon>Myxiniformes</taxon>
        <taxon>Myxinidae</taxon>
        <taxon>Eptatretinae</taxon>
        <taxon>Eptatretus</taxon>
    </lineage>
</organism>
<dbReference type="GO" id="GO:0005634">
    <property type="term" value="C:nucleus"/>
    <property type="evidence" value="ECO:0007669"/>
    <property type="project" value="UniProtKB-SubCell"/>
</dbReference>
<name>A0A8C4QP70_EPTBU</name>
<dbReference type="GO" id="GO:0000785">
    <property type="term" value="C:chromatin"/>
    <property type="evidence" value="ECO:0007669"/>
    <property type="project" value="TreeGrafter"/>
</dbReference>
<feature type="compositionally biased region" description="Polar residues" evidence="6">
    <location>
        <begin position="184"/>
        <end position="207"/>
    </location>
</feature>
<keyword evidence="5" id="KW-0539">Nucleus</keyword>
<evidence type="ECO:0000256" key="3">
    <source>
        <dbReference type="ARBA" id="ARBA00023125"/>
    </source>
</evidence>
<dbReference type="AlphaFoldDB" id="A0A8C4QP70"/>
<keyword evidence="3" id="KW-0238">DNA-binding</keyword>
<proteinExistence type="predicted"/>
<dbReference type="PANTHER" id="PTHR11793:SF13">
    <property type="entry name" value="PROTEIN DAUGHTERLESS"/>
    <property type="match status" value="1"/>
</dbReference>
<evidence type="ECO:0000256" key="4">
    <source>
        <dbReference type="ARBA" id="ARBA00023163"/>
    </source>
</evidence>
<reference evidence="7" key="2">
    <citation type="submission" date="2025-09" db="UniProtKB">
        <authorList>
            <consortium name="Ensembl"/>
        </authorList>
    </citation>
    <scope>IDENTIFICATION</scope>
</reference>
<dbReference type="GO" id="GO:0000978">
    <property type="term" value="F:RNA polymerase II cis-regulatory region sequence-specific DNA binding"/>
    <property type="evidence" value="ECO:0007669"/>
    <property type="project" value="TreeGrafter"/>
</dbReference>
<evidence type="ECO:0000256" key="5">
    <source>
        <dbReference type="ARBA" id="ARBA00023242"/>
    </source>
</evidence>
<comment type="subcellular location">
    <subcellularLocation>
        <location evidence="1">Nucleus</location>
    </subcellularLocation>
</comment>
<evidence type="ECO:0000256" key="2">
    <source>
        <dbReference type="ARBA" id="ARBA00023015"/>
    </source>
</evidence>
<reference evidence="7" key="1">
    <citation type="submission" date="2025-08" db="UniProtKB">
        <authorList>
            <consortium name="Ensembl"/>
        </authorList>
    </citation>
    <scope>IDENTIFICATION</scope>
</reference>
<dbReference type="Proteomes" id="UP000694388">
    <property type="component" value="Unplaced"/>
</dbReference>
<accession>A0A8C4QP70</accession>
<protein>
    <recommendedName>
        <fullName evidence="9">Transcription factor 4</fullName>
    </recommendedName>
</protein>
<keyword evidence="2" id="KW-0805">Transcription regulation</keyword>
<dbReference type="GeneTree" id="ENSGT00940000155047"/>
<evidence type="ECO:0000313" key="8">
    <source>
        <dbReference type="Proteomes" id="UP000694388"/>
    </source>
</evidence>
<feature type="region of interest" description="Disordered" evidence="6">
    <location>
        <begin position="180"/>
        <end position="207"/>
    </location>
</feature>
<evidence type="ECO:0008006" key="9">
    <source>
        <dbReference type="Google" id="ProtNLM"/>
    </source>
</evidence>
<dbReference type="InterPro" id="IPR051098">
    <property type="entry name" value="NeuroDiff_E-box_TFs"/>
</dbReference>
<keyword evidence="8" id="KW-1185">Reference proteome</keyword>
<keyword evidence="4" id="KW-0804">Transcription</keyword>